<feature type="domain" description="Beta-lactamase-related" evidence="3">
    <location>
        <begin position="9"/>
        <end position="347"/>
    </location>
</feature>
<protein>
    <submittedName>
        <fullName evidence="4">Acyltransferase LovD</fullName>
    </submittedName>
</protein>
<evidence type="ECO:0000256" key="2">
    <source>
        <dbReference type="ARBA" id="ARBA00022801"/>
    </source>
</evidence>
<evidence type="ECO:0000313" key="5">
    <source>
        <dbReference type="Proteomes" id="UP001055115"/>
    </source>
</evidence>
<dbReference type="PANTHER" id="PTHR43283">
    <property type="entry name" value="BETA-LACTAMASE-RELATED"/>
    <property type="match status" value="1"/>
</dbReference>
<accession>A0AA37PE49</accession>
<comment type="similarity">
    <text evidence="1">Belongs to the class-A beta-lactamase family.</text>
</comment>
<dbReference type="GeneID" id="73331516"/>
<proteinExistence type="inferred from homology"/>
<dbReference type="Pfam" id="PF00144">
    <property type="entry name" value="Beta-lactamase"/>
    <property type="match status" value="1"/>
</dbReference>
<name>A0AA37PE49_9PEZI</name>
<keyword evidence="5" id="KW-1185">Reference proteome</keyword>
<dbReference type="RefSeq" id="XP_049132883.1">
    <property type="nucleotide sequence ID" value="XM_049276926.1"/>
</dbReference>
<dbReference type="EMBL" id="BQXU01000038">
    <property type="protein sequence ID" value="GKT50533.1"/>
    <property type="molecule type" value="Genomic_DNA"/>
</dbReference>
<keyword evidence="2" id="KW-0378">Hydrolase</keyword>
<evidence type="ECO:0000259" key="3">
    <source>
        <dbReference type="Pfam" id="PF00144"/>
    </source>
</evidence>
<dbReference type="InterPro" id="IPR050789">
    <property type="entry name" value="Diverse_Enzym_Activities"/>
</dbReference>
<dbReference type="SUPFAM" id="SSF56601">
    <property type="entry name" value="beta-lactamase/transpeptidase-like"/>
    <property type="match status" value="1"/>
</dbReference>
<comment type="caution">
    <text evidence="4">The sequence shown here is derived from an EMBL/GenBank/DDBJ whole genome shotgun (WGS) entry which is preliminary data.</text>
</comment>
<sequence>MHSYVCSVVNNHGEQLYTLAEGTLSQESTTPVSFDSVYGMASLSKLMTTVAVMICIERRQISLDDDMAQVLPDLCALPVLDGLDSEGRCRTKPRTKTITLRLLLSHQSGCGYHSSPQLAMWARQNSKTNSVFDSDFEVMKTFPLLFEPGEGWMYGSGLDWAGEAIARINHTTLEEFMRANIWEPLGMSSTTFHPELHSNMMDRLVAMYERTDDNGLKRGPWLSHIPATHDCGGHGIWSTPRDWTKFLRMLLADGQPILSENSVDEIFKPQKVDSNDLQELLSGPLRASLRSTVDMGAGRIEIALGGPLYMDEIPGKRSAGTLQWAGRPNLFWWIDRAKGVAATTFTQVISQADARFEELTSEFEQGVYTDFT</sequence>
<dbReference type="PANTHER" id="PTHR43283:SF17">
    <property type="entry name" value="(LOVD), PUTATIVE (AFU_ORTHOLOGUE AFUA_5G00920)-RELATED"/>
    <property type="match status" value="1"/>
</dbReference>
<reference evidence="4 5" key="1">
    <citation type="submission" date="2022-03" db="EMBL/GenBank/DDBJ databases">
        <title>Genome data of Colletotrichum spp.</title>
        <authorList>
            <person name="Utami Y.D."/>
            <person name="Hiruma K."/>
        </authorList>
    </citation>
    <scope>NUCLEOTIDE SEQUENCE [LARGE SCALE GENOMIC DNA]</scope>
    <source>
        <strain evidence="4 5">MAFF 239500</strain>
    </source>
</reference>
<keyword evidence="4" id="KW-0808">Transferase</keyword>
<dbReference type="GO" id="GO:0016746">
    <property type="term" value="F:acyltransferase activity"/>
    <property type="evidence" value="ECO:0007669"/>
    <property type="project" value="UniProtKB-KW"/>
</dbReference>
<dbReference type="GO" id="GO:0016787">
    <property type="term" value="F:hydrolase activity"/>
    <property type="evidence" value="ECO:0007669"/>
    <property type="project" value="UniProtKB-KW"/>
</dbReference>
<dbReference type="AlphaFoldDB" id="A0AA37PE49"/>
<dbReference type="Proteomes" id="UP001055115">
    <property type="component" value="Unassembled WGS sequence"/>
</dbReference>
<gene>
    <name evidence="4" type="ORF">ColSpa_10714</name>
</gene>
<dbReference type="Gene3D" id="3.40.710.10">
    <property type="entry name" value="DD-peptidase/beta-lactamase superfamily"/>
    <property type="match status" value="1"/>
</dbReference>
<evidence type="ECO:0000313" key="4">
    <source>
        <dbReference type="EMBL" id="GKT50533.1"/>
    </source>
</evidence>
<evidence type="ECO:0000256" key="1">
    <source>
        <dbReference type="ARBA" id="ARBA00009009"/>
    </source>
</evidence>
<keyword evidence="4" id="KW-0012">Acyltransferase</keyword>
<dbReference type="InterPro" id="IPR001466">
    <property type="entry name" value="Beta-lactam-related"/>
</dbReference>
<dbReference type="InterPro" id="IPR012338">
    <property type="entry name" value="Beta-lactam/transpept-like"/>
</dbReference>
<organism evidence="4 5">
    <name type="scientific">Colletotrichum spaethianum</name>
    <dbReference type="NCBI Taxonomy" id="700344"/>
    <lineage>
        <taxon>Eukaryota</taxon>
        <taxon>Fungi</taxon>
        <taxon>Dikarya</taxon>
        <taxon>Ascomycota</taxon>
        <taxon>Pezizomycotina</taxon>
        <taxon>Sordariomycetes</taxon>
        <taxon>Hypocreomycetidae</taxon>
        <taxon>Glomerellales</taxon>
        <taxon>Glomerellaceae</taxon>
        <taxon>Colletotrichum</taxon>
        <taxon>Colletotrichum spaethianum species complex</taxon>
    </lineage>
</organism>